<name>A0A090MQD0_STRRB</name>
<keyword evidence="9" id="KW-0443">Lipid metabolism</keyword>
<dbReference type="Proteomes" id="UP000035682">
    <property type="component" value="Unplaced"/>
</dbReference>
<protein>
    <recommendedName>
        <fullName evidence="9">Alkaline ceramidase</fullName>
        <ecNumber evidence="9">3.5.1.-</ecNumber>
    </recommendedName>
</protein>
<dbReference type="PANTHER" id="PTHR46139">
    <property type="entry name" value="ALKALINE CERAMIDASE"/>
    <property type="match status" value="1"/>
</dbReference>
<evidence type="ECO:0000256" key="4">
    <source>
        <dbReference type="ARBA" id="ARBA00022801"/>
    </source>
</evidence>
<comment type="caution">
    <text evidence="9">Lacks conserved residue(s) required for the propagation of feature annotation.</text>
</comment>
<reference evidence="11" key="1">
    <citation type="submission" date="2014-09" db="EMBL/GenBank/DDBJ databases">
        <authorList>
            <person name="Martin A.A."/>
        </authorList>
    </citation>
    <scope>NUCLEOTIDE SEQUENCE</scope>
    <source>
        <strain evidence="11">ED321</strain>
    </source>
</reference>
<dbReference type="EMBL" id="LN609398">
    <property type="protein sequence ID" value="CEF60373.1"/>
    <property type="molecule type" value="Genomic_DNA"/>
</dbReference>
<feature type="transmembrane region" description="Helical" evidence="9">
    <location>
        <begin position="92"/>
        <end position="111"/>
    </location>
</feature>
<dbReference type="CTD" id="36385183"/>
<evidence type="ECO:0000256" key="1">
    <source>
        <dbReference type="ARBA" id="ARBA00004141"/>
    </source>
</evidence>
<keyword evidence="7" id="KW-0106">Calcium</keyword>
<feature type="binding site" evidence="7">
    <location>
        <position position="16"/>
    </location>
    <ligand>
        <name>Ca(2+)</name>
        <dbReference type="ChEBI" id="CHEBI:29108"/>
    </ligand>
</feature>
<dbReference type="OrthoDB" id="187171at2759"/>
<feature type="transmembrane region" description="Helical" evidence="9">
    <location>
        <begin position="61"/>
        <end position="80"/>
    </location>
</feature>
<keyword evidence="6 9" id="KW-0472">Membrane</keyword>
<keyword evidence="3 9" id="KW-0812">Transmembrane</keyword>
<feature type="binding site" evidence="8">
    <location>
        <position position="213"/>
    </location>
    <ligand>
        <name>Zn(2+)</name>
        <dbReference type="ChEBI" id="CHEBI:29105"/>
        <note>catalytic</note>
    </ligand>
</feature>
<dbReference type="RefSeq" id="XP_024499582.1">
    <property type="nucleotide sequence ID" value="XM_024644085.1"/>
</dbReference>
<dbReference type="GO" id="GO:0016020">
    <property type="term" value="C:membrane"/>
    <property type="evidence" value="ECO:0007669"/>
    <property type="project" value="UniProtKB-SubCell"/>
</dbReference>
<evidence type="ECO:0000313" key="12">
    <source>
        <dbReference type="WBParaSite" id="SRAE_X000211100.1"/>
    </source>
</evidence>
<evidence type="ECO:0000256" key="6">
    <source>
        <dbReference type="ARBA" id="ARBA00023136"/>
    </source>
</evidence>
<evidence type="ECO:0000256" key="9">
    <source>
        <dbReference type="RuleBase" id="RU364079"/>
    </source>
</evidence>
<sequence length="269" mass="31456">MFDEWFKYESGHAWCESAYKYQTSPMVAEFTNTITNLPIMVLPMVNAMLLRKYIKEINSMIFWPHLLLTINGIASTYYHATINLFGQLVDELSLVWLLTICLFSYLPIMKCFPEKWHKYIPQIRLYLGIFTIIVSILCFVEPSLNAIALMIFSIPGCFVIYYEGKHSGIEETSKCVDRISVLWGLAATFWVSDRIFCDFWLYLGTPYLHAMFHIFASWAGYTCFLMFSLIDIHKKSQKHKYIAKVKYIPSNNKGIFCIPYITLLDKRIE</sequence>
<dbReference type="GO" id="GO:0016811">
    <property type="term" value="F:hydrolase activity, acting on carbon-nitrogen (but not peptide) bonds, in linear amides"/>
    <property type="evidence" value="ECO:0007669"/>
    <property type="project" value="InterPro"/>
</dbReference>
<dbReference type="OMA" id="FWHILIF"/>
<dbReference type="WBParaSite" id="SRAE_X000211100.1">
    <property type="protein sequence ID" value="SRAE_X000211100.1"/>
    <property type="gene ID" value="WBGene00267689"/>
</dbReference>
<keyword evidence="4 9" id="KW-0378">Hydrolase</keyword>
<evidence type="ECO:0000256" key="2">
    <source>
        <dbReference type="ARBA" id="ARBA00009780"/>
    </source>
</evidence>
<dbReference type="Pfam" id="PF05875">
    <property type="entry name" value="Ceramidase"/>
    <property type="match status" value="1"/>
</dbReference>
<evidence type="ECO:0000313" key="11">
    <source>
        <dbReference type="Proteomes" id="UP000035682"/>
    </source>
</evidence>
<accession>A0A090MQD0</accession>
<dbReference type="PANTHER" id="PTHR46139:SF3">
    <property type="entry name" value="ALKALINE CERAMIDASE"/>
    <property type="match status" value="1"/>
</dbReference>
<reference evidence="12" key="3">
    <citation type="submission" date="2020-12" db="UniProtKB">
        <authorList>
            <consortium name="WormBaseParasite"/>
        </authorList>
    </citation>
    <scope>IDENTIFICATION</scope>
</reference>
<dbReference type="WormBase" id="SRAE_X000211100">
    <property type="protein sequence ID" value="SRP04048"/>
    <property type="gene ID" value="WBGene00267689"/>
</dbReference>
<feature type="transmembrane region" description="Helical" evidence="9">
    <location>
        <begin position="212"/>
        <end position="230"/>
    </location>
</feature>
<dbReference type="AlphaFoldDB" id="A0A090MQD0"/>
<evidence type="ECO:0000256" key="5">
    <source>
        <dbReference type="ARBA" id="ARBA00022989"/>
    </source>
</evidence>
<keyword evidence="8" id="KW-0862">Zinc</keyword>
<comment type="subcellular location">
    <subcellularLocation>
        <location evidence="1">Membrane</location>
        <topology evidence="1">Multi-pass membrane protein</topology>
    </subcellularLocation>
</comment>
<comment type="cofactor">
    <cofactor evidence="8">
        <name>Zn(2+)</name>
        <dbReference type="ChEBI" id="CHEBI:29105"/>
    </cofactor>
</comment>
<reference evidence="10" key="2">
    <citation type="submission" date="2014-09" db="EMBL/GenBank/DDBJ databases">
        <authorList>
            <person name="Aslett A.Martin."/>
        </authorList>
    </citation>
    <scope>NUCLEOTIDE SEQUENCE</scope>
    <source>
        <strain evidence="10">ED321 Heterogonic</strain>
    </source>
</reference>
<feature type="binding site" evidence="8">
    <location>
        <position position="209"/>
    </location>
    <ligand>
        <name>Zn(2+)</name>
        <dbReference type="ChEBI" id="CHEBI:29105"/>
        <note>catalytic</note>
    </ligand>
</feature>
<evidence type="ECO:0000313" key="13">
    <source>
        <dbReference type="WormBase" id="SRAE_X000211100"/>
    </source>
</evidence>
<evidence type="ECO:0000313" key="10">
    <source>
        <dbReference type="EMBL" id="CEF60373.1"/>
    </source>
</evidence>
<dbReference type="GO" id="GO:0046514">
    <property type="term" value="P:ceramide catabolic process"/>
    <property type="evidence" value="ECO:0007669"/>
    <property type="project" value="TreeGrafter"/>
</dbReference>
<keyword evidence="11" id="KW-1185">Reference proteome</keyword>
<feature type="binding site" evidence="7">
    <location>
        <position position="14"/>
    </location>
    <ligand>
        <name>Ca(2+)</name>
        <dbReference type="ChEBI" id="CHEBI:29108"/>
    </ligand>
</feature>
<feature type="binding site" evidence="8">
    <location>
        <position position="79"/>
    </location>
    <ligand>
        <name>Zn(2+)</name>
        <dbReference type="ChEBI" id="CHEBI:29105"/>
        <note>catalytic</note>
    </ligand>
</feature>
<dbReference type="EC" id="3.5.1.-" evidence="9"/>
<evidence type="ECO:0000256" key="8">
    <source>
        <dbReference type="PIRSR" id="PIRSR608901-2"/>
    </source>
</evidence>
<evidence type="ECO:0000256" key="7">
    <source>
        <dbReference type="PIRSR" id="PIRSR608901-1"/>
    </source>
</evidence>
<organism evidence="10">
    <name type="scientific">Strongyloides ratti</name>
    <name type="common">Parasitic roundworm</name>
    <dbReference type="NCBI Taxonomy" id="34506"/>
    <lineage>
        <taxon>Eukaryota</taxon>
        <taxon>Metazoa</taxon>
        <taxon>Ecdysozoa</taxon>
        <taxon>Nematoda</taxon>
        <taxon>Chromadorea</taxon>
        <taxon>Rhabditida</taxon>
        <taxon>Tylenchina</taxon>
        <taxon>Panagrolaimomorpha</taxon>
        <taxon>Strongyloidoidea</taxon>
        <taxon>Strongyloididae</taxon>
        <taxon>Strongyloides</taxon>
    </lineage>
</organism>
<feature type="binding site" evidence="7">
    <location>
        <position position="29"/>
    </location>
    <ligand>
        <name>Ca(2+)</name>
        <dbReference type="ChEBI" id="CHEBI:29108"/>
    </ligand>
</feature>
<keyword evidence="7" id="KW-0479">Metal-binding</keyword>
<gene>
    <name evidence="10 12 13" type="ORF">SRAE_X000211100</name>
</gene>
<evidence type="ECO:0000256" key="3">
    <source>
        <dbReference type="ARBA" id="ARBA00022692"/>
    </source>
</evidence>
<comment type="function">
    <text evidence="9">Hydrolyzes the sphingolipid ceramide into sphingosine and free fatty acid.</text>
</comment>
<feature type="transmembrane region" description="Helical" evidence="9">
    <location>
        <begin position="30"/>
        <end position="49"/>
    </location>
</feature>
<comment type="similarity">
    <text evidence="2 9">Belongs to the alkaline ceramidase family.</text>
</comment>
<keyword evidence="5 9" id="KW-1133">Transmembrane helix</keyword>
<proteinExistence type="inferred from homology"/>
<dbReference type="GeneID" id="36385183"/>
<dbReference type="GO" id="GO:0046872">
    <property type="term" value="F:metal ion binding"/>
    <property type="evidence" value="ECO:0007669"/>
    <property type="project" value="UniProtKB-KW"/>
</dbReference>
<dbReference type="InterPro" id="IPR008901">
    <property type="entry name" value="ACER"/>
</dbReference>